<organism evidence="1 2">
    <name type="scientific">Cryobacterium roopkundense</name>
    <dbReference type="NCBI Taxonomy" id="1001240"/>
    <lineage>
        <taxon>Bacteria</taxon>
        <taxon>Bacillati</taxon>
        <taxon>Actinomycetota</taxon>
        <taxon>Actinomycetes</taxon>
        <taxon>Micrococcales</taxon>
        <taxon>Microbacteriaceae</taxon>
        <taxon>Cryobacterium</taxon>
    </lineage>
</organism>
<sequence>MSDLLVDTTLLRDMASDVSLIRTEFDSAKTTSRNLADAVGHAGLADRVTTFASNWDHRRGELVEQLATLGENLLTAADGLENTDTELGACITDAAQPAAGANG</sequence>
<evidence type="ECO:0008006" key="3">
    <source>
        <dbReference type="Google" id="ProtNLM"/>
    </source>
</evidence>
<dbReference type="OrthoDB" id="4828169at2"/>
<evidence type="ECO:0000313" key="1">
    <source>
        <dbReference type="EMBL" id="MBB5639487.1"/>
    </source>
</evidence>
<dbReference type="AlphaFoldDB" id="A0A7W9E1G4"/>
<dbReference type="EMBL" id="JACHBQ010000001">
    <property type="protein sequence ID" value="MBB5639487.1"/>
    <property type="molecule type" value="Genomic_DNA"/>
</dbReference>
<dbReference type="RefSeq" id="WP_035834575.1">
    <property type="nucleotide sequence ID" value="NZ_JACHBQ010000001.1"/>
</dbReference>
<reference evidence="1 2" key="1">
    <citation type="submission" date="2020-08" db="EMBL/GenBank/DDBJ databases">
        <title>Sequencing the genomes of 1000 actinobacteria strains.</title>
        <authorList>
            <person name="Klenk H.-P."/>
        </authorList>
    </citation>
    <scope>NUCLEOTIDE SEQUENCE [LARGE SCALE GENOMIC DNA]</scope>
    <source>
        <strain evidence="1 2">DSM 21065</strain>
    </source>
</reference>
<proteinExistence type="predicted"/>
<gene>
    <name evidence="1" type="ORF">BJ997_000035</name>
</gene>
<protein>
    <recommendedName>
        <fullName evidence="3">WXG100 family type VII secretion target</fullName>
    </recommendedName>
</protein>
<comment type="caution">
    <text evidence="1">The sequence shown here is derived from an EMBL/GenBank/DDBJ whole genome shotgun (WGS) entry which is preliminary data.</text>
</comment>
<dbReference type="Proteomes" id="UP000561726">
    <property type="component" value="Unassembled WGS sequence"/>
</dbReference>
<name>A0A7W9E1G4_9MICO</name>
<evidence type="ECO:0000313" key="2">
    <source>
        <dbReference type="Proteomes" id="UP000561726"/>
    </source>
</evidence>
<accession>A0A7W9E1G4</accession>